<organism evidence="9 10">
    <name type="scientific">Lunasporangiospora selenospora</name>
    <dbReference type="NCBI Taxonomy" id="979761"/>
    <lineage>
        <taxon>Eukaryota</taxon>
        <taxon>Fungi</taxon>
        <taxon>Fungi incertae sedis</taxon>
        <taxon>Mucoromycota</taxon>
        <taxon>Mortierellomycotina</taxon>
        <taxon>Mortierellomycetes</taxon>
        <taxon>Mortierellales</taxon>
        <taxon>Mortierellaceae</taxon>
        <taxon>Lunasporangiospora</taxon>
    </lineage>
</organism>
<evidence type="ECO:0000256" key="7">
    <source>
        <dbReference type="SAM" id="MobiDB-lite"/>
    </source>
</evidence>
<accession>A0A9P6FU85</accession>
<feature type="transmembrane region" description="Helical" evidence="8">
    <location>
        <begin position="305"/>
        <end position="325"/>
    </location>
</feature>
<evidence type="ECO:0000256" key="3">
    <source>
        <dbReference type="ARBA" id="ARBA00022692"/>
    </source>
</evidence>
<comment type="subcellular location">
    <subcellularLocation>
        <location evidence="1">Endoplasmic reticulum membrane</location>
        <topology evidence="1">Multi-pass membrane protein</topology>
    </subcellularLocation>
</comment>
<dbReference type="GO" id="GO:0016126">
    <property type="term" value="P:sterol biosynthetic process"/>
    <property type="evidence" value="ECO:0007669"/>
    <property type="project" value="TreeGrafter"/>
</dbReference>
<evidence type="ECO:0000256" key="6">
    <source>
        <dbReference type="ARBA" id="ARBA00023136"/>
    </source>
</evidence>
<feature type="non-terminal residue" evidence="9">
    <location>
        <position position="518"/>
    </location>
</feature>
<keyword evidence="6 8" id="KW-0472">Membrane</keyword>
<dbReference type="PANTHER" id="PTHR15301:SF3">
    <property type="entry name" value="PROTEIN NSG1-RELATED"/>
    <property type="match status" value="1"/>
</dbReference>
<evidence type="ECO:0000256" key="4">
    <source>
        <dbReference type="ARBA" id="ARBA00022824"/>
    </source>
</evidence>
<evidence type="ECO:0000256" key="2">
    <source>
        <dbReference type="ARBA" id="ARBA00007475"/>
    </source>
</evidence>
<feature type="transmembrane region" description="Helical" evidence="8">
    <location>
        <begin position="440"/>
        <end position="459"/>
    </location>
</feature>
<keyword evidence="3 8" id="KW-0812">Transmembrane</keyword>
<dbReference type="GO" id="GO:0005789">
    <property type="term" value="C:endoplasmic reticulum membrane"/>
    <property type="evidence" value="ECO:0007669"/>
    <property type="project" value="UniProtKB-SubCell"/>
</dbReference>
<comment type="similarity">
    <text evidence="2">Belongs to the INSIG family.</text>
</comment>
<evidence type="ECO:0000256" key="8">
    <source>
        <dbReference type="SAM" id="Phobius"/>
    </source>
</evidence>
<feature type="compositionally biased region" description="Basic residues" evidence="7">
    <location>
        <begin position="138"/>
        <end position="148"/>
    </location>
</feature>
<feature type="region of interest" description="Disordered" evidence="7">
    <location>
        <begin position="236"/>
        <end position="278"/>
    </location>
</feature>
<feature type="compositionally biased region" description="Polar residues" evidence="7">
    <location>
        <begin position="153"/>
        <end position="166"/>
    </location>
</feature>
<keyword evidence="5 8" id="KW-1133">Transmembrane helix</keyword>
<keyword evidence="10" id="KW-1185">Reference proteome</keyword>
<dbReference type="Proteomes" id="UP000780801">
    <property type="component" value="Unassembled WGS sequence"/>
</dbReference>
<protein>
    <submittedName>
        <fullName evidence="9">Insulin-induced protein 2 protein</fullName>
    </submittedName>
</protein>
<dbReference type="EMBL" id="JAABOA010001830">
    <property type="protein sequence ID" value="KAF9580820.1"/>
    <property type="molecule type" value="Genomic_DNA"/>
</dbReference>
<comment type="caution">
    <text evidence="9">The sequence shown here is derived from an EMBL/GenBank/DDBJ whole genome shotgun (WGS) entry which is preliminary data.</text>
</comment>
<dbReference type="PANTHER" id="PTHR15301">
    <property type="entry name" value="INSULIN-INDUCED GENE 1"/>
    <property type="match status" value="1"/>
</dbReference>
<feature type="compositionally biased region" description="Polar residues" evidence="7">
    <location>
        <begin position="86"/>
        <end position="95"/>
    </location>
</feature>
<keyword evidence="4" id="KW-0256">Endoplasmic reticulum</keyword>
<evidence type="ECO:0000256" key="1">
    <source>
        <dbReference type="ARBA" id="ARBA00004477"/>
    </source>
</evidence>
<feature type="region of interest" description="Disordered" evidence="7">
    <location>
        <begin position="138"/>
        <end position="190"/>
    </location>
</feature>
<gene>
    <name evidence="9" type="primary">INSIG2</name>
    <name evidence="9" type="ORF">BGW38_002384</name>
</gene>
<sequence>MVSSSPRKDSLASHRLPPLSPSPSSSSSSSSRSSRSSSSFPPTSTSTSLKAWPRSPSILDQFWAYLPFSARQPIDSNDARLGTGRGSRSTVSANRPSCSTQTCLSYCCSPSSYLDHGLVDRSTIATAAAASPFHLRPKSHYYPKRQRPMPHYSTPSRIAHASSSFPTSPPCSDSSHSHSSGSGSDDALTEPRTIHQSSIASRRMISNPMAKTASAGGSGPIAATSSTLSSTYVSHTVSTSRSGSPQSLSTGSSSGCDSRNSITASSCSNSSSSYGNNSSGGARRSALSLASDGPYLFICDVAVSLYYPIRAMILFVLGFVFSLLIDHLQAQHQLMEYPGKGSLGGIHSHLWDTASWLPPTCGASAVLVGTIYPLGDYLWWGRQVKHSGRDWSSVMRCMGGFIGVNYAASKLTWTSSVQVFCTLALISAGLWFLFDRTFHGFVISFTVASMGTAVAYLLVLNGWYSFTKTDLFGVGSWIPCILYSSSVCFGSIGRQLDVVPEAWYHSQGTNNSRVHLKS</sequence>
<feature type="region of interest" description="Disordered" evidence="7">
    <location>
        <begin position="1"/>
        <end position="51"/>
    </location>
</feature>
<name>A0A9P6FU85_9FUNG</name>
<dbReference type="AlphaFoldDB" id="A0A9P6FU85"/>
<proteinExistence type="inferred from homology"/>
<reference evidence="9" key="1">
    <citation type="journal article" date="2020" name="Fungal Divers.">
        <title>Resolving the Mortierellaceae phylogeny through synthesis of multi-gene phylogenetics and phylogenomics.</title>
        <authorList>
            <person name="Vandepol N."/>
            <person name="Liber J."/>
            <person name="Desiro A."/>
            <person name="Na H."/>
            <person name="Kennedy M."/>
            <person name="Barry K."/>
            <person name="Grigoriev I.V."/>
            <person name="Miller A.N."/>
            <person name="O'Donnell K."/>
            <person name="Stajich J.E."/>
            <person name="Bonito G."/>
        </authorList>
    </citation>
    <scope>NUCLEOTIDE SEQUENCE</scope>
    <source>
        <strain evidence="9">KOD1015</strain>
    </source>
</reference>
<feature type="compositionally biased region" description="Low complexity" evidence="7">
    <location>
        <begin position="172"/>
        <end position="186"/>
    </location>
</feature>
<evidence type="ECO:0000313" key="10">
    <source>
        <dbReference type="Proteomes" id="UP000780801"/>
    </source>
</evidence>
<feature type="compositionally biased region" description="Basic and acidic residues" evidence="7">
    <location>
        <begin position="1"/>
        <end position="12"/>
    </location>
</feature>
<dbReference type="OrthoDB" id="205546at2759"/>
<evidence type="ECO:0000256" key="5">
    <source>
        <dbReference type="ARBA" id="ARBA00022989"/>
    </source>
</evidence>
<dbReference type="InterPro" id="IPR025929">
    <property type="entry name" value="INSIG_fam"/>
</dbReference>
<evidence type="ECO:0000313" key="9">
    <source>
        <dbReference type="EMBL" id="KAF9580820.1"/>
    </source>
</evidence>
<dbReference type="Pfam" id="PF07281">
    <property type="entry name" value="INSIG"/>
    <property type="match status" value="1"/>
</dbReference>
<feature type="transmembrane region" description="Helical" evidence="8">
    <location>
        <begin position="471"/>
        <end position="492"/>
    </location>
</feature>
<feature type="region of interest" description="Disordered" evidence="7">
    <location>
        <begin position="74"/>
        <end position="95"/>
    </location>
</feature>
<feature type="compositionally biased region" description="Low complexity" evidence="7">
    <location>
        <begin position="13"/>
        <end position="48"/>
    </location>
</feature>
<feature type="transmembrane region" description="Helical" evidence="8">
    <location>
        <begin position="417"/>
        <end position="434"/>
    </location>
</feature>